<feature type="domain" description="Helitron helicase-like" evidence="3">
    <location>
        <begin position="650"/>
        <end position="708"/>
    </location>
</feature>
<dbReference type="GO" id="GO:0005524">
    <property type="term" value="F:ATP binding"/>
    <property type="evidence" value="ECO:0007669"/>
    <property type="project" value="UniProtKB-KW"/>
</dbReference>
<evidence type="ECO:0000259" key="3">
    <source>
        <dbReference type="Pfam" id="PF14214"/>
    </source>
</evidence>
<keyword evidence="1" id="KW-0067">ATP-binding</keyword>
<evidence type="ECO:0000259" key="2">
    <source>
        <dbReference type="Pfam" id="PF05970"/>
    </source>
</evidence>
<dbReference type="InParanoid" id="A0A1D6FUD3"/>
<protein>
    <recommendedName>
        <fullName evidence="1">ATP-dependent DNA helicase</fullName>
        <ecNumber evidence="1">5.6.2.3</ecNumber>
    </recommendedName>
</protein>
<keyword evidence="1" id="KW-0347">Helicase</keyword>
<comment type="similarity">
    <text evidence="1">Belongs to the helicase family.</text>
</comment>
<dbReference type="PANTHER" id="PTHR10492:SF92">
    <property type="entry name" value="ATP-DEPENDENT DNA HELICASE"/>
    <property type="match status" value="1"/>
</dbReference>
<dbReference type="PANTHER" id="PTHR10492">
    <property type="match status" value="1"/>
</dbReference>
<dbReference type="GO" id="GO:0016787">
    <property type="term" value="F:hydrolase activity"/>
    <property type="evidence" value="ECO:0007669"/>
    <property type="project" value="UniProtKB-KW"/>
</dbReference>
<comment type="catalytic activity">
    <reaction evidence="1">
        <text>ATP + H2O = ADP + phosphate + H(+)</text>
        <dbReference type="Rhea" id="RHEA:13065"/>
        <dbReference type="ChEBI" id="CHEBI:15377"/>
        <dbReference type="ChEBI" id="CHEBI:15378"/>
        <dbReference type="ChEBI" id="CHEBI:30616"/>
        <dbReference type="ChEBI" id="CHEBI:43474"/>
        <dbReference type="ChEBI" id="CHEBI:456216"/>
        <dbReference type="EC" id="5.6.2.3"/>
    </reaction>
</comment>
<dbReference type="FunFam" id="3.40.50.300:FF:002884">
    <property type="entry name" value="ATP-dependent DNA helicase"/>
    <property type="match status" value="1"/>
</dbReference>
<dbReference type="InterPro" id="IPR025476">
    <property type="entry name" value="Helitron_helicase-like"/>
</dbReference>
<dbReference type="InterPro" id="IPR049163">
    <property type="entry name" value="Pif1-like_2B_dom"/>
</dbReference>
<gene>
    <name evidence="5" type="ORF">ZEAMMB73_Zm00001d010849</name>
</gene>
<dbReference type="Gene3D" id="3.40.30.10">
    <property type="entry name" value="Glutaredoxin"/>
    <property type="match status" value="1"/>
</dbReference>
<dbReference type="InterPro" id="IPR036249">
    <property type="entry name" value="Thioredoxin-like_sf"/>
</dbReference>
<evidence type="ECO:0000313" key="5">
    <source>
        <dbReference type="EMBL" id="AQK95082.1"/>
    </source>
</evidence>
<dbReference type="SUPFAM" id="SSF52833">
    <property type="entry name" value="Thioredoxin-like"/>
    <property type="match status" value="1"/>
</dbReference>
<dbReference type="InterPro" id="IPR027417">
    <property type="entry name" value="P-loop_NTPase"/>
</dbReference>
<dbReference type="GO" id="GO:0006310">
    <property type="term" value="P:DNA recombination"/>
    <property type="evidence" value="ECO:0007669"/>
    <property type="project" value="UniProtKB-KW"/>
</dbReference>
<keyword evidence="1" id="KW-0234">DNA repair</keyword>
<keyword evidence="1" id="KW-0378">Hydrolase</keyword>
<keyword evidence="1" id="KW-0547">Nucleotide-binding</keyword>
<dbReference type="GO" id="GO:0000723">
    <property type="term" value="P:telomere maintenance"/>
    <property type="evidence" value="ECO:0007669"/>
    <property type="project" value="InterPro"/>
</dbReference>
<dbReference type="eggNOG" id="ENOG502QR20">
    <property type="taxonomic scope" value="Eukaryota"/>
</dbReference>
<evidence type="ECO:0000256" key="1">
    <source>
        <dbReference type="RuleBase" id="RU363044"/>
    </source>
</evidence>
<dbReference type="CDD" id="cd18809">
    <property type="entry name" value="SF1_C_RecD"/>
    <property type="match status" value="1"/>
</dbReference>
<sequence length="1656" mass="187719">MVPSKNTDELPSMAASIGRNNDVRPPLRELSNNTLEDECPDMSISDGSIIDCTIPCDTTPGGCDDARQRKRERERVRYATMSAEKKNELKKRCESRKKGNVMHHEYSEVCNIPANKDNNNHQNNEIEDVDDDSYQLHKNNSFEDLIGIEDPKFTPELVWSSTDAEAPHGSLCSSEGMAIPELSPTPFVPNPSQTEDVEKDSMTESPRRQRHKRHVSSGQRQTLVSRQNQKFHLAIGTNFATATRDRVMENDVDNEIDHQTVSEIDNNESTGLCPFPHTESNNMTEGADIGMQHQAAPTVTINDDVEDVLFTEDDDEAVLFEDDEDEGYLFAGQDGESGEDIDIDETQDAFTVIPDVPDPYDKVYSNIPEETYLLNTVADCDYCKAKKFQYEPPGFCCRNGQIDLAPFETPSQLRRLWECADADARHFRDNIRVFNDHFSFTSLYCCLDNMTTNMDRGIYTFRAHGMMYHNVRSFGREAGAEQKHLELYFYDDDPSLEHRYRKCRQEQLDKDKAVIKQLVEILKGNPYSEHLRSMGHVDNIEDYHIALNLDQTLNQKLYNAPITSEVAAVWIEGSERRGQFNNSVMLHGKDRSSHGIRSYHGCYDALSYPLFFPKGELGWHANIPKSNVSMDENDPAIYVCLFVTITATDSKFAQSPQDRPDLVVRIFRAKLEELKKRLTKQHILGKIRAYVYVMEFQKRGLPHAHFLLIMQRKYKLTCPEQYDLLISAEIPDKKKYPQLYKMVIKHMMHGPCGLLNPKCPCTKGRASCKHHYPRAFSNATSQGKDSYPIYRRRDDGRADRSMLTAYFEANRLHEEARGILYRDFPEWYTLQQGKVWQRRKRNTGGQVGRIVSAHPAEGQRFYLRLLLNHVTGATSYVDLRTVDGDTLPSFREAAQRRGLLEADNTIDECLNEAAIYQMPSALRRLFATILVYCEPNDVAELWQRHLDSMSEDYHRSTQSKTHVQQMVLIDIRNILQSMGKDINTFPLPAIIDIYDDSHGTGREIYEEECIEPMTEDVAMKETLNEEQRSAYDKILSVVDTNNGGVFFVDGPGGTGKTYLYKALLAALCSQDKIAVATATSGVAASILPGGRTAHSRFNIPLTIDDGVVCSFTKQSGTTKLLQKASLIIWDEASMTKRQAIEALDNSMRDIMGRPRLPFGGKTVVFGGDFRQVLPVVRKGSRAQIVAASLRSSYLWESMCHLKLVQNMRAQSDPWFAEYLLRVGGGTEEANNDGDVRLPDEVCVPYTGNDRDLDRLIDDIYPNLNENMSNTSYITSRAILSTRNDWVDMINMRMIDRFQGEQMMYHSFDTAVDDPNNYYPSEFLNTLTPNGLPPHVLKLKVGCPIMLLRNIDPANGLCNGTSIDAEIVLGQHAGMRIFLPRIPLCPSDDEMFPFQFKRNQFLIRPSFAMTVNKAQGQTIPNVGVYLPEPVFSHGQLYVALSRATARSKVKILAIPVTDEKKKKKGVERNSAINGATSTKNIVYKEKNNVQYANLVYKEVLTPARSEDMEGHHDSRFTLQPMLLEMKKIQSWLPEKVSSVEQVMYRPAFQQFMNYSSPHGGDPNANMNSTATRIAADLDTHQDFEPKSRSSDMPLHAAITQDIKENPVLIYMKGFPESPMCGFSALAVKVFQQYGVPTCGRDILGDLKLKESVKAHTQ</sequence>
<keyword evidence="1" id="KW-0233">DNA recombination</keyword>
<reference evidence="5" key="1">
    <citation type="submission" date="2015-12" db="EMBL/GenBank/DDBJ databases">
        <title>Update maize B73 reference genome by single molecule sequencing technologies.</title>
        <authorList>
            <consortium name="Maize Genome Sequencing Project"/>
            <person name="Ware D."/>
        </authorList>
    </citation>
    <scope>NUCLEOTIDE SEQUENCE</scope>
    <source>
        <tissue evidence="5">Seedling</tissue>
    </source>
</reference>
<dbReference type="EMBL" id="CM000784">
    <property type="protein sequence ID" value="AQK95082.1"/>
    <property type="molecule type" value="Genomic_DNA"/>
</dbReference>
<comment type="cofactor">
    <cofactor evidence="1">
        <name>Mg(2+)</name>
        <dbReference type="ChEBI" id="CHEBI:18420"/>
    </cofactor>
</comment>
<feature type="domain" description="DNA helicase Pif1-like 2B" evidence="4">
    <location>
        <begin position="1321"/>
        <end position="1361"/>
    </location>
</feature>
<dbReference type="Pfam" id="PF05970">
    <property type="entry name" value="PIF1"/>
    <property type="match status" value="1"/>
</dbReference>
<dbReference type="InterPro" id="IPR010285">
    <property type="entry name" value="DNA_helicase_pif1-like_DEAD"/>
</dbReference>
<organism evidence="5">
    <name type="scientific">Zea mays</name>
    <name type="common">Maize</name>
    <dbReference type="NCBI Taxonomy" id="4577"/>
    <lineage>
        <taxon>Eukaryota</taxon>
        <taxon>Viridiplantae</taxon>
        <taxon>Streptophyta</taxon>
        <taxon>Embryophyta</taxon>
        <taxon>Tracheophyta</taxon>
        <taxon>Spermatophyta</taxon>
        <taxon>Magnoliopsida</taxon>
        <taxon>Liliopsida</taxon>
        <taxon>Poales</taxon>
        <taxon>Poaceae</taxon>
        <taxon>PACMAD clade</taxon>
        <taxon>Panicoideae</taxon>
        <taxon>Andropogonodae</taxon>
        <taxon>Andropogoneae</taxon>
        <taxon>Tripsacinae</taxon>
        <taxon>Zea</taxon>
    </lineage>
</organism>
<dbReference type="Pfam" id="PF14214">
    <property type="entry name" value="Helitron_like_N"/>
    <property type="match status" value="1"/>
</dbReference>
<name>A0A1D6FUD3_MAIZE</name>
<keyword evidence="1" id="KW-0227">DNA damage</keyword>
<dbReference type="Gene3D" id="3.40.50.300">
    <property type="entry name" value="P-loop containing nucleotide triphosphate hydrolases"/>
    <property type="match status" value="2"/>
</dbReference>
<dbReference type="SUPFAM" id="SSF52540">
    <property type="entry name" value="P-loop containing nucleoside triphosphate hydrolases"/>
    <property type="match status" value="2"/>
</dbReference>
<accession>A0A1D6FUD3</accession>
<proteinExistence type="inferred from homology"/>
<dbReference type="ExpressionAtlas" id="A0A1D6FUD3">
    <property type="expression patterns" value="baseline and differential"/>
</dbReference>
<dbReference type="Pfam" id="PF21530">
    <property type="entry name" value="Pif1_2B_dom"/>
    <property type="match status" value="1"/>
</dbReference>
<dbReference type="PROSITE" id="PS51354">
    <property type="entry name" value="GLUTAREDOXIN_2"/>
    <property type="match status" value="1"/>
</dbReference>
<evidence type="ECO:0000259" key="4">
    <source>
        <dbReference type="Pfam" id="PF21530"/>
    </source>
</evidence>
<feature type="domain" description="DNA helicase Pif1-like DEAD-box helicase" evidence="2">
    <location>
        <begin position="1023"/>
        <end position="1231"/>
    </location>
</feature>
<dbReference type="GO" id="GO:0043139">
    <property type="term" value="F:5'-3' DNA helicase activity"/>
    <property type="evidence" value="ECO:0007669"/>
    <property type="project" value="UniProtKB-EC"/>
</dbReference>
<dbReference type="GO" id="GO:0006281">
    <property type="term" value="P:DNA repair"/>
    <property type="evidence" value="ECO:0007669"/>
    <property type="project" value="UniProtKB-KW"/>
</dbReference>
<dbReference type="EC" id="5.6.2.3" evidence="1"/>